<sequence>MGAGAGVAGAGAAGGGVVAAGGVVVSGVGAPPQLVNKQEEAMAKPVTKKANFFIGDLKKIESR</sequence>
<reference evidence="1" key="1">
    <citation type="submission" date="2015-09" db="EMBL/GenBank/DDBJ databases">
        <authorList>
            <person name="Jackson K.R."/>
            <person name="Lunt B.L."/>
            <person name="Fisher J.N.B."/>
            <person name="Gardner A.V."/>
            <person name="Bailey M.E."/>
            <person name="Deus L.M."/>
            <person name="Earl A.S."/>
            <person name="Gibby P.D."/>
            <person name="Hartmann K.A."/>
            <person name="Liu J.E."/>
            <person name="Manci A.M."/>
            <person name="Nielsen D.A."/>
            <person name="Solomon M.B."/>
            <person name="Breakwell D.P."/>
            <person name="Burnett S.H."/>
            <person name="Grose J.H."/>
        </authorList>
    </citation>
    <scope>NUCLEOTIDE SEQUENCE</scope>
    <source>
        <strain evidence="1">7805</strain>
    </source>
</reference>
<organism evidence="1">
    <name type="scientific">Planktothrix agardhii</name>
    <name type="common">Oscillatoria agardhii</name>
    <dbReference type="NCBI Taxonomy" id="1160"/>
    <lineage>
        <taxon>Bacteria</taxon>
        <taxon>Bacillati</taxon>
        <taxon>Cyanobacteriota</taxon>
        <taxon>Cyanophyceae</taxon>
        <taxon>Oscillatoriophycideae</taxon>
        <taxon>Oscillatoriales</taxon>
        <taxon>Microcoleaceae</taxon>
        <taxon>Planktothrix</taxon>
    </lineage>
</organism>
<proteinExistence type="predicted"/>
<dbReference type="EMBL" id="LO018304">
    <property type="protein sequence ID" value="CUM58997.1"/>
    <property type="molecule type" value="Genomic_DNA"/>
</dbReference>
<gene>
    <name evidence="1" type="ORF">PLAM_1030</name>
</gene>
<accession>A0A1J1JCZ5</accession>
<name>A0A1J1JCZ5_PLAAG</name>
<dbReference type="AlphaFoldDB" id="A0A1J1JCZ5"/>
<protein>
    <submittedName>
        <fullName evidence="1">Uncharacterized protein</fullName>
    </submittedName>
</protein>
<evidence type="ECO:0000313" key="1">
    <source>
        <dbReference type="EMBL" id="CUM58997.1"/>
    </source>
</evidence>